<dbReference type="PANTHER" id="PTHR12782:SF5">
    <property type="entry name" value="PROSTAGLANDIN E SYNTHASE 2"/>
    <property type="match status" value="1"/>
</dbReference>
<accession>A0AB34IKZ8</accession>
<sequence>MLADGTNPEGVDPSPPLNWKSKDDLKDVVLVSPEYSPPSTKIRYHLAYHNVPYKLMPAKEFKRGKSKDTHYMKVPVIFVAGRQVNDSFVILKNLAPVLYGRFEEAWECKITYGLYVAMSVECFEDPNNYATIVRLAGFPSWIGSVFKCAIPLKKAAKRIREKRSKLDEKYGPLRTLKDYIEEFRAAVGSRPFVGGETPNQVDVSFYATVALWTPVPTVNRLLEGGDLTAWLARMKEAMPKKIEGNPKM</sequence>
<proteinExistence type="predicted"/>
<dbReference type="SUPFAM" id="SSF52833">
    <property type="entry name" value="Thioredoxin-like"/>
    <property type="match status" value="1"/>
</dbReference>
<gene>
    <name evidence="1" type="ORF">AB1Y20_012678</name>
</gene>
<evidence type="ECO:0000313" key="1">
    <source>
        <dbReference type="EMBL" id="KAL1500001.1"/>
    </source>
</evidence>
<dbReference type="Proteomes" id="UP001515480">
    <property type="component" value="Unassembled WGS sequence"/>
</dbReference>
<dbReference type="GO" id="GO:0005739">
    <property type="term" value="C:mitochondrion"/>
    <property type="evidence" value="ECO:0007669"/>
    <property type="project" value="TreeGrafter"/>
</dbReference>
<protein>
    <recommendedName>
        <fullName evidence="3">Glutathione S-transferase</fullName>
    </recommendedName>
</protein>
<dbReference type="EMBL" id="JBGBPQ010000024">
    <property type="protein sequence ID" value="KAL1500001.1"/>
    <property type="molecule type" value="Genomic_DNA"/>
</dbReference>
<dbReference type="InterPro" id="IPR036249">
    <property type="entry name" value="Thioredoxin-like_sf"/>
</dbReference>
<name>A0AB34IKZ8_PRYPA</name>
<organism evidence="1 2">
    <name type="scientific">Prymnesium parvum</name>
    <name type="common">Toxic golden alga</name>
    <dbReference type="NCBI Taxonomy" id="97485"/>
    <lineage>
        <taxon>Eukaryota</taxon>
        <taxon>Haptista</taxon>
        <taxon>Haptophyta</taxon>
        <taxon>Prymnesiophyceae</taxon>
        <taxon>Prymnesiales</taxon>
        <taxon>Prymnesiaceae</taxon>
        <taxon>Prymnesium</taxon>
    </lineage>
</organism>
<dbReference type="GO" id="GO:0050220">
    <property type="term" value="F:prostaglandin-E synthase activity"/>
    <property type="evidence" value="ECO:0007669"/>
    <property type="project" value="TreeGrafter"/>
</dbReference>
<keyword evidence="2" id="KW-1185">Reference proteome</keyword>
<reference evidence="1 2" key="1">
    <citation type="journal article" date="2024" name="Science">
        <title>Giant polyketide synthase enzymes in the biosynthesis of giant marine polyether toxins.</title>
        <authorList>
            <person name="Fallon T.R."/>
            <person name="Shende V.V."/>
            <person name="Wierzbicki I.H."/>
            <person name="Pendleton A.L."/>
            <person name="Watervoot N.F."/>
            <person name="Auber R.P."/>
            <person name="Gonzalez D.J."/>
            <person name="Wisecaver J.H."/>
            <person name="Moore B.S."/>
        </authorList>
    </citation>
    <scope>NUCLEOTIDE SEQUENCE [LARGE SCALE GENOMIC DNA]</scope>
    <source>
        <strain evidence="1 2">12B1</strain>
    </source>
</reference>
<dbReference type="SUPFAM" id="SSF47616">
    <property type="entry name" value="GST C-terminal domain-like"/>
    <property type="match status" value="1"/>
</dbReference>
<comment type="caution">
    <text evidence="1">The sequence shown here is derived from an EMBL/GenBank/DDBJ whole genome shotgun (WGS) entry which is preliminary data.</text>
</comment>
<dbReference type="PANTHER" id="PTHR12782">
    <property type="entry name" value="MICROSOMAL PROSTAGLANDIN E SYNTHASE-2"/>
    <property type="match status" value="1"/>
</dbReference>
<evidence type="ECO:0008006" key="3">
    <source>
        <dbReference type="Google" id="ProtNLM"/>
    </source>
</evidence>
<dbReference type="AlphaFoldDB" id="A0AB34IKZ8"/>
<evidence type="ECO:0000313" key="2">
    <source>
        <dbReference type="Proteomes" id="UP001515480"/>
    </source>
</evidence>
<dbReference type="Gene3D" id="1.20.1050.10">
    <property type="match status" value="1"/>
</dbReference>
<dbReference type="InterPro" id="IPR036282">
    <property type="entry name" value="Glutathione-S-Trfase_C_sf"/>
</dbReference>